<dbReference type="Proteomes" id="UP000010716">
    <property type="component" value="Unassembled WGS sequence"/>
</dbReference>
<protein>
    <recommendedName>
        <fullName evidence="3 6">Flagellar basal-body rod protein FlgC</fullName>
    </recommendedName>
</protein>
<dbReference type="GO" id="GO:0030694">
    <property type="term" value="C:bacterial-type flagellum basal body, rod"/>
    <property type="evidence" value="ECO:0007669"/>
    <property type="project" value="UniProtKB-UniRule"/>
</dbReference>
<evidence type="ECO:0000313" key="10">
    <source>
        <dbReference type="EMBL" id="QZT33024.1"/>
    </source>
</evidence>
<dbReference type="PANTHER" id="PTHR30435:SF2">
    <property type="entry name" value="FLAGELLAR BASAL-BODY ROD PROTEIN FLGC"/>
    <property type="match status" value="1"/>
</dbReference>
<dbReference type="EMBL" id="AFCE01000147">
    <property type="protein sequence ID" value="EGL82527.1"/>
    <property type="molecule type" value="Genomic_DNA"/>
</dbReference>
<evidence type="ECO:0000256" key="4">
    <source>
        <dbReference type="ARBA" id="ARBA00023143"/>
    </source>
</evidence>
<feature type="domain" description="Flagellar basal body rod protein N-terminal" evidence="7">
    <location>
        <begin position="7"/>
        <end position="34"/>
    </location>
</feature>
<dbReference type="Proteomes" id="UP000825179">
    <property type="component" value="Chromosome"/>
</dbReference>
<keyword evidence="4 6" id="KW-0975">Bacterial flagellum</keyword>
<organism evidence="9 11">
    <name type="scientific">Caldalkalibacillus thermarum (strain TA2.A1)</name>
    <dbReference type="NCBI Taxonomy" id="986075"/>
    <lineage>
        <taxon>Bacteria</taxon>
        <taxon>Bacillati</taxon>
        <taxon>Bacillota</taxon>
        <taxon>Bacilli</taxon>
        <taxon>Bacillales</taxon>
        <taxon>Bacillaceae</taxon>
        <taxon>Caldalkalibacillus</taxon>
    </lineage>
</organism>
<comment type="similarity">
    <text evidence="2">Belongs to the flagella basal body rod proteins family.</text>
</comment>
<name>F5L819_CALTT</name>
<dbReference type="InterPro" id="IPR001444">
    <property type="entry name" value="Flag_bb_rod_N"/>
</dbReference>
<evidence type="ECO:0000259" key="7">
    <source>
        <dbReference type="Pfam" id="PF00460"/>
    </source>
</evidence>
<gene>
    <name evidence="10" type="primary">flgC</name>
    <name evidence="9" type="ORF">CathTA2_1969</name>
    <name evidence="10" type="ORF">HUR95_11875</name>
</gene>
<reference evidence="10" key="3">
    <citation type="submission" date="2021-08" db="EMBL/GenBank/DDBJ databases">
        <authorList>
            <person name="de Jong S."/>
            <person name="van den Broek M."/>
            <person name="Merkel A."/>
            <person name="de la Torre Cortes P."/>
            <person name="Kalamorz F."/>
            <person name="Cook G."/>
            <person name="van Loosdrecht M."/>
            <person name="McMillan D."/>
        </authorList>
    </citation>
    <scope>NUCLEOTIDE SEQUENCE</scope>
    <source>
        <strain evidence="10">TA2.A1</strain>
    </source>
</reference>
<dbReference type="PANTHER" id="PTHR30435">
    <property type="entry name" value="FLAGELLAR PROTEIN"/>
    <property type="match status" value="1"/>
</dbReference>
<evidence type="ECO:0000256" key="3">
    <source>
        <dbReference type="ARBA" id="ARBA00017941"/>
    </source>
</evidence>
<proteinExistence type="inferred from homology"/>
<dbReference type="KEGG" id="cthu:HUR95_11875"/>
<dbReference type="RefSeq" id="WP_007505167.1">
    <property type="nucleotide sequence ID" value="NZ_AFCE01000147.1"/>
</dbReference>
<accession>F5L819</accession>
<dbReference type="eggNOG" id="COG1558">
    <property type="taxonomic scope" value="Bacteria"/>
</dbReference>
<sequence>MGLFHGLNISASALTANRLRMDVVSSNIANAQSTRAQLVNGQWQPYRRKLVELGSLAQGSFQRVFNRQLASAKGATGGVAVTAIREDSTPFKLVYDPDHPDANQDGYVQLPNVDIVKEMVDLMTASRAYEANVTTFNAAKQMYMKAMEIGK</sequence>
<evidence type="ECO:0000313" key="11">
    <source>
        <dbReference type="Proteomes" id="UP000010716"/>
    </source>
</evidence>
<dbReference type="OrthoDB" id="9794148at2"/>
<feature type="domain" description="Flagellar basal-body/hook protein C-terminal" evidence="8">
    <location>
        <begin position="104"/>
        <end position="148"/>
    </location>
</feature>
<dbReference type="GO" id="GO:0071978">
    <property type="term" value="P:bacterial-type flagellum-dependent swarming motility"/>
    <property type="evidence" value="ECO:0007669"/>
    <property type="project" value="TreeGrafter"/>
</dbReference>
<comment type="subunit">
    <text evidence="5 6">The basal body constitutes a major portion of the flagellar organelle and consists of four rings (L,P,S, and M) mounted on a central rod. The rod consists of about 26 subunits of FlgG in the distal portion, and FlgB, FlgC and FlgF are thought to build up the proximal portion of the rod with about 6 subunits each.</text>
</comment>
<keyword evidence="9" id="KW-0282">Flagellum</keyword>
<reference evidence="9 11" key="1">
    <citation type="journal article" date="2011" name="J. Bacteriol.">
        <title>Draft genome sequence of the thermoalkaliphilic Caldalkalibacillus thermarum strain TA2.A1.</title>
        <authorList>
            <person name="Kalamorz F."/>
            <person name="Keis S."/>
            <person name="McMillan D.G."/>
            <person name="Olsson K."/>
            <person name="Stanton J.A."/>
            <person name="Stockwell P."/>
            <person name="Black M.A."/>
            <person name="Klingeman D.M."/>
            <person name="Land M.L."/>
            <person name="Han C.S."/>
            <person name="Martin S.L."/>
            <person name="Becher S.A."/>
            <person name="Peddie C.J."/>
            <person name="Morgan H.W."/>
            <person name="Matthies D."/>
            <person name="Preiss L."/>
            <person name="Meier T."/>
            <person name="Brown S.D."/>
            <person name="Cook G.M."/>
        </authorList>
    </citation>
    <scope>NUCLEOTIDE SEQUENCE [LARGE SCALE GENOMIC DNA]</scope>
    <source>
        <strain evidence="9 11">TA2.A1</strain>
    </source>
</reference>
<dbReference type="Pfam" id="PF06429">
    <property type="entry name" value="Flg_bbr_C"/>
    <property type="match status" value="1"/>
</dbReference>
<dbReference type="AlphaFoldDB" id="F5L819"/>
<dbReference type="EMBL" id="CP082237">
    <property type="protein sequence ID" value="QZT33024.1"/>
    <property type="molecule type" value="Genomic_DNA"/>
</dbReference>
<dbReference type="InterPro" id="IPR006299">
    <property type="entry name" value="FlgC"/>
</dbReference>
<evidence type="ECO:0000313" key="12">
    <source>
        <dbReference type="Proteomes" id="UP000825179"/>
    </source>
</evidence>
<keyword evidence="9" id="KW-0966">Cell projection</keyword>
<evidence type="ECO:0000259" key="8">
    <source>
        <dbReference type="Pfam" id="PF06429"/>
    </source>
</evidence>
<keyword evidence="12" id="KW-1185">Reference proteome</keyword>
<dbReference type="NCBIfam" id="TIGR01395">
    <property type="entry name" value="FlgC"/>
    <property type="match status" value="1"/>
</dbReference>
<dbReference type="Pfam" id="PF00460">
    <property type="entry name" value="Flg_bb_rod"/>
    <property type="match status" value="1"/>
</dbReference>
<comment type="subcellular location">
    <subcellularLocation>
        <location evidence="1 6">Bacterial flagellum basal body</location>
    </subcellularLocation>
</comment>
<evidence type="ECO:0000256" key="1">
    <source>
        <dbReference type="ARBA" id="ARBA00004117"/>
    </source>
</evidence>
<evidence type="ECO:0000256" key="5">
    <source>
        <dbReference type="ARBA" id="ARBA00025933"/>
    </source>
</evidence>
<evidence type="ECO:0000313" key="9">
    <source>
        <dbReference type="EMBL" id="EGL82527.1"/>
    </source>
</evidence>
<evidence type="ECO:0000256" key="6">
    <source>
        <dbReference type="RuleBase" id="RU362062"/>
    </source>
</evidence>
<keyword evidence="9" id="KW-0969">Cilium</keyword>
<dbReference type="InterPro" id="IPR010930">
    <property type="entry name" value="Flg_bb/hook_C_dom"/>
</dbReference>
<evidence type="ECO:0000256" key="2">
    <source>
        <dbReference type="ARBA" id="ARBA00009677"/>
    </source>
</evidence>
<reference evidence="10 12" key="2">
    <citation type="journal article" date="2020" name="Extremophiles">
        <title>Genomic analysis of Caldalkalibacillus thermarum TA2.A1 reveals aerobic alkaliphilic metabolism and evolutionary hallmarks linking alkaliphilic bacteria and plant life.</title>
        <authorList>
            <person name="de Jong S.I."/>
            <person name="van den Broek M.A."/>
            <person name="Merkel A.Y."/>
            <person name="de la Torre Cortes P."/>
            <person name="Kalamorz F."/>
            <person name="Cook G.M."/>
            <person name="van Loosdrecht M.C.M."/>
            <person name="McMillan D.G.G."/>
        </authorList>
    </citation>
    <scope>NUCLEOTIDE SEQUENCE [LARGE SCALE GENOMIC DNA]</scope>
    <source>
        <strain evidence="10 12">TA2.A1</strain>
    </source>
</reference>